<evidence type="ECO:0000313" key="9">
    <source>
        <dbReference type="Proteomes" id="UP001156690"/>
    </source>
</evidence>
<keyword evidence="5 6" id="KW-0472">Membrane</keyword>
<dbReference type="Pfam" id="PF06271">
    <property type="entry name" value="RDD"/>
    <property type="match status" value="1"/>
</dbReference>
<comment type="caution">
    <text evidence="8">The sequence shown here is derived from an EMBL/GenBank/DDBJ whole genome shotgun (WGS) entry which is preliminary data.</text>
</comment>
<evidence type="ECO:0000256" key="3">
    <source>
        <dbReference type="ARBA" id="ARBA00022692"/>
    </source>
</evidence>
<feature type="transmembrane region" description="Helical" evidence="6">
    <location>
        <begin position="125"/>
        <end position="149"/>
    </location>
</feature>
<proteinExistence type="predicted"/>
<accession>A0AAV5P068</accession>
<keyword evidence="2" id="KW-1003">Cell membrane</keyword>
<evidence type="ECO:0000259" key="7">
    <source>
        <dbReference type="Pfam" id="PF06271"/>
    </source>
</evidence>
<keyword evidence="4 6" id="KW-1133">Transmembrane helix</keyword>
<dbReference type="EMBL" id="BSNX01000075">
    <property type="protein sequence ID" value="GLQ75677.1"/>
    <property type="molecule type" value="Genomic_DNA"/>
</dbReference>
<gene>
    <name evidence="8" type="ORF">GCM10007932_50400</name>
</gene>
<dbReference type="PANTHER" id="PTHR36115">
    <property type="entry name" value="PROLINE-RICH ANTIGEN HOMOLOG-RELATED"/>
    <property type="match status" value="1"/>
</dbReference>
<dbReference type="Proteomes" id="UP001156690">
    <property type="component" value="Unassembled WGS sequence"/>
</dbReference>
<dbReference type="AlphaFoldDB" id="A0AAV5P068"/>
<feature type="transmembrane region" description="Helical" evidence="6">
    <location>
        <begin position="62"/>
        <end position="84"/>
    </location>
</feature>
<feature type="domain" description="RDD" evidence="7">
    <location>
        <begin position="30"/>
        <end position="162"/>
    </location>
</feature>
<evidence type="ECO:0000256" key="5">
    <source>
        <dbReference type="ARBA" id="ARBA00023136"/>
    </source>
</evidence>
<reference evidence="9" key="1">
    <citation type="journal article" date="2019" name="Int. J. Syst. Evol. Microbiol.">
        <title>The Global Catalogue of Microorganisms (GCM) 10K type strain sequencing project: providing services to taxonomists for standard genome sequencing and annotation.</title>
        <authorList>
            <consortium name="The Broad Institute Genomics Platform"/>
            <consortium name="The Broad Institute Genome Sequencing Center for Infectious Disease"/>
            <person name="Wu L."/>
            <person name="Ma J."/>
        </authorList>
    </citation>
    <scope>NUCLEOTIDE SEQUENCE [LARGE SCALE GENOMIC DNA]</scope>
    <source>
        <strain evidence="9">NBRC 15640</strain>
    </source>
</reference>
<feature type="transmembrane region" description="Helical" evidence="6">
    <location>
        <begin position="36"/>
        <end position="56"/>
    </location>
</feature>
<organism evidence="8 9">
    <name type="scientific">Vibrio penaeicida</name>
    <dbReference type="NCBI Taxonomy" id="104609"/>
    <lineage>
        <taxon>Bacteria</taxon>
        <taxon>Pseudomonadati</taxon>
        <taxon>Pseudomonadota</taxon>
        <taxon>Gammaproteobacteria</taxon>
        <taxon>Vibrionales</taxon>
        <taxon>Vibrionaceae</taxon>
        <taxon>Vibrio</taxon>
    </lineage>
</organism>
<dbReference type="PANTHER" id="PTHR36115:SF4">
    <property type="entry name" value="MEMBRANE PROTEIN"/>
    <property type="match status" value="1"/>
</dbReference>
<evidence type="ECO:0000256" key="1">
    <source>
        <dbReference type="ARBA" id="ARBA00004651"/>
    </source>
</evidence>
<dbReference type="InterPro" id="IPR010432">
    <property type="entry name" value="RDD"/>
</dbReference>
<evidence type="ECO:0000313" key="8">
    <source>
        <dbReference type="EMBL" id="GLQ75677.1"/>
    </source>
</evidence>
<dbReference type="InterPro" id="IPR051791">
    <property type="entry name" value="Pra-immunoreactive"/>
</dbReference>
<evidence type="ECO:0000256" key="2">
    <source>
        <dbReference type="ARBA" id="ARBA00022475"/>
    </source>
</evidence>
<keyword evidence="9" id="KW-1185">Reference proteome</keyword>
<evidence type="ECO:0000256" key="6">
    <source>
        <dbReference type="SAM" id="Phobius"/>
    </source>
</evidence>
<dbReference type="GO" id="GO:0005886">
    <property type="term" value="C:plasma membrane"/>
    <property type="evidence" value="ECO:0007669"/>
    <property type="project" value="UniProtKB-SubCell"/>
</dbReference>
<name>A0AAV5P068_9VIBR</name>
<comment type="subcellular location">
    <subcellularLocation>
        <location evidence="1">Cell membrane</location>
        <topology evidence="1">Multi-pass membrane protein</topology>
    </subcellularLocation>
</comment>
<evidence type="ECO:0000256" key="4">
    <source>
        <dbReference type="ARBA" id="ARBA00022989"/>
    </source>
</evidence>
<protein>
    <recommendedName>
        <fullName evidence="7">RDD domain-containing protein</fullName>
    </recommendedName>
</protein>
<sequence>MSRFIYHEWNNNMVEQKDHEHVNSMEPKLASRWSRFWATFIDNLVFSGLAIGSYYVFPSLQIVFQSVTTQIIALIYYFSIYVLCQSYFIHKYGQTIGKNVFEIAVVNVSDGQKARFSPFVFKRMLLMGIVYFIPIVNIVVIIANVLFIFRKDRRCIHDLIAGTRVIDISKPPKPLFNE</sequence>
<keyword evidence="3 6" id="KW-0812">Transmembrane</keyword>